<name>A0ACC2W6J9_9TREE</name>
<dbReference type="EMBL" id="JASBWR010000028">
    <property type="protein sequence ID" value="KAJ9106737.1"/>
    <property type="molecule type" value="Genomic_DNA"/>
</dbReference>
<gene>
    <name evidence="1" type="ORF">QFC19_003049</name>
</gene>
<keyword evidence="2" id="KW-1185">Reference proteome</keyword>
<protein>
    <submittedName>
        <fullName evidence="1">Uncharacterized protein</fullName>
    </submittedName>
</protein>
<dbReference type="Proteomes" id="UP001241377">
    <property type="component" value="Unassembled WGS sequence"/>
</dbReference>
<proteinExistence type="predicted"/>
<sequence>MEARAVPIDVSRAERLESIGQSSTGSWEGGRLSKLAKSPAASGVMRDLIEEETLVDGSREGASAGMNQGSKLSRDALAFQPSPSATTLPPTADVTDSTNIPDLIPLSQFQSTWKEKPRPQREGYGFRPRSGASTPTVQVPSFGNPATSPLSTLTSQLQQRTAHSQREQVGGGEQEDKGLATPGSSRVPDTYYQDLANATGGVAGMNINARQAAAAAHSQVREGKQKSSGEEYDEETDFQGFSAAEAGYFDEADDVDIVNAAGLGWPAKYTDRRLESTPEQSKETMTRLTSAIRTVLECIGEDPNREGLERTPERYAKALMWMTKGYEERLSDVINDAIFAEDHEEMVIVRDIDISIGYIPNKHVLGLSKLARIAETFSRRLQVQERLTKQVALAVMEAIRPRGVAVVMEASHLCMSMRGVQKPGASTITSTMLGCFRTQQKTREEFLTLIRSDRR</sequence>
<accession>A0ACC2W6J9</accession>
<evidence type="ECO:0000313" key="2">
    <source>
        <dbReference type="Proteomes" id="UP001241377"/>
    </source>
</evidence>
<organism evidence="1 2">
    <name type="scientific">Naganishia cerealis</name>
    <dbReference type="NCBI Taxonomy" id="610337"/>
    <lineage>
        <taxon>Eukaryota</taxon>
        <taxon>Fungi</taxon>
        <taxon>Dikarya</taxon>
        <taxon>Basidiomycota</taxon>
        <taxon>Agaricomycotina</taxon>
        <taxon>Tremellomycetes</taxon>
        <taxon>Filobasidiales</taxon>
        <taxon>Filobasidiaceae</taxon>
        <taxon>Naganishia</taxon>
    </lineage>
</organism>
<evidence type="ECO:0000313" key="1">
    <source>
        <dbReference type="EMBL" id="KAJ9106737.1"/>
    </source>
</evidence>
<reference evidence="1" key="1">
    <citation type="submission" date="2023-04" db="EMBL/GenBank/DDBJ databases">
        <title>Draft Genome sequencing of Naganishia species isolated from polar environments using Oxford Nanopore Technology.</title>
        <authorList>
            <person name="Leo P."/>
            <person name="Venkateswaran K."/>
        </authorList>
    </citation>
    <scope>NUCLEOTIDE SEQUENCE</scope>
    <source>
        <strain evidence="1">MNA-CCFEE 5261</strain>
    </source>
</reference>
<comment type="caution">
    <text evidence="1">The sequence shown here is derived from an EMBL/GenBank/DDBJ whole genome shotgun (WGS) entry which is preliminary data.</text>
</comment>